<protein>
    <submittedName>
        <fullName evidence="1">Tautomerase family protein</fullName>
    </submittedName>
</protein>
<evidence type="ECO:0000313" key="1">
    <source>
        <dbReference type="EMBL" id="USS84834.1"/>
    </source>
</evidence>
<keyword evidence="2" id="KW-1185">Reference proteome</keyword>
<dbReference type="Gene3D" id="3.30.429.10">
    <property type="entry name" value="Macrophage Migration Inhibitory Factor"/>
    <property type="match status" value="1"/>
</dbReference>
<dbReference type="RefSeq" id="WP_252749736.1">
    <property type="nucleotide sequence ID" value="NZ_CP097116.1"/>
</dbReference>
<dbReference type="InterPro" id="IPR014347">
    <property type="entry name" value="Tautomerase/MIF_sf"/>
</dbReference>
<dbReference type="PANTHER" id="PTHR38460:SF1">
    <property type="entry name" value="TAUTOMERASE YOLI-RELATED"/>
    <property type="match status" value="1"/>
</dbReference>
<dbReference type="EMBL" id="CP097116">
    <property type="protein sequence ID" value="USS84834.1"/>
    <property type="molecule type" value="Genomic_DNA"/>
</dbReference>
<sequence length="131" mass="15078">MPLMRIDMVKGRRTPDEIKRVMQLSYDLTRKDLGVPEDDRFQVVTQHEAYEMKLMDAGLGIKRSDDILLFDILSTPRTMGQKKQYCQDMAQTFHEELGMDPADVMIVFATNHAEDFSFGNGKQQFLNGELS</sequence>
<dbReference type="SUPFAM" id="SSF55331">
    <property type="entry name" value="Tautomerase/MIF"/>
    <property type="match status" value="1"/>
</dbReference>
<gene>
    <name evidence="1" type="ORF">M3M35_05880</name>
</gene>
<accession>A0ABY5BR10</accession>
<dbReference type="PANTHER" id="PTHR38460">
    <property type="entry name" value="TAUTOMERASE YOLI-RELATED"/>
    <property type="match status" value="1"/>
</dbReference>
<evidence type="ECO:0000313" key="2">
    <source>
        <dbReference type="Proteomes" id="UP001056707"/>
    </source>
</evidence>
<dbReference type="Proteomes" id="UP001056707">
    <property type="component" value="Chromosome"/>
</dbReference>
<proteinExistence type="predicted"/>
<organism evidence="1 2">
    <name type="scientific">Fructilactobacillus myrtifloralis</name>
    <dbReference type="NCBI Taxonomy" id="2940301"/>
    <lineage>
        <taxon>Bacteria</taxon>
        <taxon>Bacillati</taxon>
        <taxon>Bacillota</taxon>
        <taxon>Bacilli</taxon>
        <taxon>Lactobacillales</taxon>
        <taxon>Lactobacillaceae</taxon>
        <taxon>Fructilactobacillus</taxon>
    </lineage>
</organism>
<dbReference type="InterPro" id="IPR037479">
    <property type="entry name" value="Tauto_MSAD"/>
</dbReference>
<name>A0ABY5BR10_9LACO</name>
<reference evidence="1" key="1">
    <citation type="submission" date="2022-05" db="EMBL/GenBank/DDBJ databases">
        <authorList>
            <person name="Oliphant S.A."/>
            <person name="Watson-Haigh N.S."/>
            <person name="Sumby K.M."/>
            <person name="Gardner J.M."/>
            <person name="Jiranek V."/>
        </authorList>
    </citation>
    <scope>NUCLEOTIDE SEQUENCE</scope>
    <source>
        <strain evidence="1">KI16_H9</strain>
    </source>
</reference>
<dbReference type="Pfam" id="PF14552">
    <property type="entry name" value="Tautomerase_2"/>
    <property type="match status" value="1"/>
</dbReference>